<keyword evidence="4" id="KW-0676">Redox-active center</keyword>
<organism evidence="6 7">
    <name type="scientific">Massilia antarctica</name>
    <dbReference type="NCBI Taxonomy" id="2765360"/>
    <lineage>
        <taxon>Bacteria</taxon>
        <taxon>Pseudomonadati</taxon>
        <taxon>Pseudomonadota</taxon>
        <taxon>Betaproteobacteria</taxon>
        <taxon>Burkholderiales</taxon>
        <taxon>Oxalobacteraceae</taxon>
        <taxon>Telluria group</taxon>
        <taxon>Massilia</taxon>
    </lineage>
</organism>
<comment type="subcellular location">
    <subcellularLocation>
        <location evidence="1">Cell envelope</location>
    </subcellularLocation>
</comment>
<dbReference type="PANTHER" id="PTHR42852:SF6">
    <property type="entry name" value="THIOL:DISULFIDE INTERCHANGE PROTEIN DSBE"/>
    <property type="match status" value="1"/>
</dbReference>
<dbReference type="Gene3D" id="3.40.30.10">
    <property type="entry name" value="Glutaredoxin"/>
    <property type="match status" value="1"/>
</dbReference>
<keyword evidence="7" id="KW-1185">Reference proteome</keyword>
<evidence type="ECO:0000256" key="1">
    <source>
        <dbReference type="ARBA" id="ARBA00004196"/>
    </source>
</evidence>
<feature type="domain" description="Thioredoxin" evidence="5">
    <location>
        <begin position="31"/>
        <end position="193"/>
    </location>
</feature>
<dbReference type="PROSITE" id="PS00194">
    <property type="entry name" value="THIOREDOXIN_1"/>
    <property type="match status" value="1"/>
</dbReference>
<dbReference type="InterPro" id="IPR036249">
    <property type="entry name" value="Thioredoxin-like_sf"/>
</dbReference>
<evidence type="ECO:0000313" key="6">
    <source>
        <dbReference type="EMBL" id="QPI50624.1"/>
    </source>
</evidence>
<proteinExistence type="predicted"/>
<name>A0AA48WFH8_9BURK</name>
<keyword evidence="3" id="KW-1015">Disulfide bond</keyword>
<dbReference type="SUPFAM" id="SSF52833">
    <property type="entry name" value="Thioredoxin-like"/>
    <property type="match status" value="1"/>
</dbReference>
<dbReference type="PANTHER" id="PTHR42852">
    <property type="entry name" value="THIOL:DISULFIDE INTERCHANGE PROTEIN DSBE"/>
    <property type="match status" value="1"/>
</dbReference>
<dbReference type="InterPro" id="IPR013740">
    <property type="entry name" value="Redoxin"/>
</dbReference>
<keyword evidence="2" id="KW-0201">Cytochrome c-type biogenesis</keyword>
<dbReference type="CDD" id="cd02966">
    <property type="entry name" value="TlpA_like_family"/>
    <property type="match status" value="1"/>
</dbReference>
<sequence>MNKQTLFTFAGIAVLAGALGAYVGTRHQPAPTVAASAPADAHPAGHLAGAADTPVETLFAETMNDPAGKAQALAQWKGKPLVVNFWAPWCPPCVEEMPELSDLAREHSAKHINVIGIGIDSPTNIAEFATKFKITYPIYVAGINGTELSRKFGNNAGGLPYTVLIGADGLVKKTYLGRIKFDELKADLAALKS</sequence>
<dbReference type="Proteomes" id="UP000662888">
    <property type="component" value="Chromosome"/>
</dbReference>
<accession>A0AA48WFH8</accession>
<dbReference type="PROSITE" id="PS51352">
    <property type="entry name" value="THIOREDOXIN_2"/>
    <property type="match status" value="1"/>
</dbReference>
<evidence type="ECO:0000256" key="4">
    <source>
        <dbReference type="ARBA" id="ARBA00023284"/>
    </source>
</evidence>
<protein>
    <submittedName>
        <fullName evidence="6">Redoxin family protein</fullName>
    </submittedName>
</protein>
<evidence type="ECO:0000256" key="3">
    <source>
        <dbReference type="ARBA" id="ARBA00023157"/>
    </source>
</evidence>
<dbReference type="Pfam" id="PF08534">
    <property type="entry name" value="Redoxin"/>
    <property type="match status" value="1"/>
</dbReference>
<dbReference type="RefSeq" id="WP_206090269.1">
    <property type="nucleotide sequence ID" value="NZ_CP065053.1"/>
</dbReference>
<evidence type="ECO:0000259" key="5">
    <source>
        <dbReference type="PROSITE" id="PS51352"/>
    </source>
</evidence>
<gene>
    <name evidence="6" type="ORF">IV454_03195</name>
</gene>
<evidence type="ECO:0000313" key="7">
    <source>
        <dbReference type="Proteomes" id="UP000662888"/>
    </source>
</evidence>
<evidence type="ECO:0000256" key="2">
    <source>
        <dbReference type="ARBA" id="ARBA00022748"/>
    </source>
</evidence>
<dbReference type="InterPro" id="IPR050553">
    <property type="entry name" value="Thioredoxin_ResA/DsbE_sf"/>
</dbReference>
<dbReference type="InterPro" id="IPR017937">
    <property type="entry name" value="Thioredoxin_CS"/>
</dbReference>
<dbReference type="EMBL" id="CP065053">
    <property type="protein sequence ID" value="QPI50624.1"/>
    <property type="molecule type" value="Genomic_DNA"/>
</dbReference>
<reference evidence="6 7" key="1">
    <citation type="submission" date="2020-11" db="EMBL/GenBank/DDBJ databases">
        <authorList>
            <person name="Sun Q."/>
        </authorList>
    </citation>
    <scope>NUCLEOTIDE SEQUENCE [LARGE SCALE GENOMIC DNA]</scope>
    <source>
        <strain evidence="6 7">P8398</strain>
    </source>
</reference>
<dbReference type="InterPro" id="IPR013766">
    <property type="entry name" value="Thioredoxin_domain"/>
</dbReference>